<sequence length="62" mass="6704">MARHTFDAVRRHCDDASLHHPVILRCEACDAQPRTKGLEVMSGRDAAGPSPFEDRGKAATSG</sequence>
<feature type="compositionally biased region" description="Basic and acidic residues" evidence="1">
    <location>
        <begin position="52"/>
        <end position="62"/>
    </location>
</feature>
<evidence type="ECO:0000313" key="3">
    <source>
        <dbReference type="Proteomes" id="UP000030377"/>
    </source>
</evidence>
<accession>A0A0A3XYP0</accession>
<protein>
    <submittedName>
        <fullName evidence="2">Uncharacterized protein</fullName>
    </submittedName>
</protein>
<name>A0A0A3XYP0_BRAJP</name>
<feature type="region of interest" description="Disordered" evidence="1">
    <location>
        <begin position="39"/>
        <end position="62"/>
    </location>
</feature>
<proteinExistence type="predicted"/>
<comment type="caution">
    <text evidence="2">The sequence shown here is derived from an EMBL/GenBank/DDBJ whole genome shotgun (WGS) entry which is preliminary data.</text>
</comment>
<dbReference type="Proteomes" id="UP000030377">
    <property type="component" value="Unassembled WGS sequence"/>
</dbReference>
<organism evidence="2 3">
    <name type="scientific">Bradyrhizobium japonicum</name>
    <dbReference type="NCBI Taxonomy" id="375"/>
    <lineage>
        <taxon>Bacteria</taxon>
        <taxon>Pseudomonadati</taxon>
        <taxon>Pseudomonadota</taxon>
        <taxon>Alphaproteobacteria</taxon>
        <taxon>Hyphomicrobiales</taxon>
        <taxon>Nitrobacteraceae</taxon>
        <taxon>Bradyrhizobium</taxon>
    </lineage>
</organism>
<dbReference type="AlphaFoldDB" id="A0A0A3XYP0"/>
<gene>
    <name evidence="2" type="ORF">MA20_19495</name>
</gene>
<evidence type="ECO:0000256" key="1">
    <source>
        <dbReference type="SAM" id="MobiDB-lite"/>
    </source>
</evidence>
<evidence type="ECO:0000313" key="2">
    <source>
        <dbReference type="EMBL" id="KGT78296.1"/>
    </source>
</evidence>
<dbReference type="EMBL" id="JRPN01000015">
    <property type="protein sequence ID" value="KGT78296.1"/>
    <property type="molecule type" value="Genomic_DNA"/>
</dbReference>
<reference evidence="2 3" key="1">
    <citation type="submission" date="2014-09" db="EMBL/GenBank/DDBJ databases">
        <title>Draft genome of Bradyrhizobium japonicum Is-34.</title>
        <authorList>
            <person name="Tsurumaru H."/>
            <person name="Yamakawa T."/>
            <person name="Hashimoto S."/>
            <person name="Okizaki K."/>
            <person name="Kanesaki Y."/>
            <person name="Yoshikawa H."/>
            <person name="Yajima S."/>
        </authorList>
    </citation>
    <scope>NUCLEOTIDE SEQUENCE [LARGE SCALE GENOMIC DNA]</scope>
    <source>
        <strain evidence="2 3">Is-34</strain>
    </source>
</reference>